<proteinExistence type="predicted"/>
<dbReference type="EMBL" id="OP852425">
    <property type="protein sequence ID" value="WAK45673.1"/>
    <property type="molecule type" value="Genomic_DNA"/>
</dbReference>
<reference evidence="1" key="1">
    <citation type="submission" date="2022-11" db="EMBL/GenBank/DDBJ databases">
        <authorList>
            <person name="Han P."/>
            <person name="Pu M."/>
            <person name="Li Y."/>
            <person name="Fan H."/>
            <person name="Tong Y."/>
        </authorList>
    </citation>
    <scope>NUCLEOTIDE SEQUENCE</scope>
</reference>
<dbReference type="Gene3D" id="3.30.460.10">
    <property type="entry name" value="Beta Polymerase, domain 2"/>
    <property type="match status" value="1"/>
</dbReference>
<protein>
    <submittedName>
        <fullName evidence="1">Nucleotidyltransferase</fullName>
    </submittedName>
</protein>
<dbReference type="Proteomes" id="UP001163983">
    <property type="component" value="Segment"/>
</dbReference>
<evidence type="ECO:0000313" key="1">
    <source>
        <dbReference type="EMBL" id="WAK45673.1"/>
    </source>
</evidence>
<evidence type="ECO:0000313" key="2">
    <source>
        <dbReference type="Proteomes" id="UP001163983"/>
    </source>
</evidence>
<keyword evidence="2" id="KW-1185">Reference proteome</keyword>
<sequence length="182" mass="21132">MIGREEILRQLRKVQLIITAETELQVYAAGGCIRDEHFGLPVKDVDLIVPVGCTDEETAFSVMERFTRSYRAMFDEPVAITMAYNQPLPCRETMWDFNQRLYGVVKLQSPICEVDVLFSRYGCIDEVLSCFDCNLNTGYMNTLGFVHYEEPLGLVWMKPVSPSRRLRMLDKWKQIQEVRDAY</sequence>
<dbReference type="InterPro" id="IPR043519">
    <property type="entry name" value="NT_sf"/>
</dbReference>
<accession>A0A9E8Z4J1</accession>
<name>A0A9E8Z4J1_9CAUD</name>
<organism evidence="1 2">
    <name type="scientific">Klebsiella phage BUCT631</name>
    <dbReference type="NCBI Taxonomy" id="2996057"/>
    <lineage>
        <taxon>Viruses</taxon>
        <taxon>Duplodnaviria</taxon>
        <taxon>Heunggongvirae</taxon>
        <taxon>Uroviricota</taxon>
        <taxon>Caudoviricetes</taxon>
        <taxon>Autographivirales</taxon>
        <taxon>Autoscriptoviridae</taxon>
        <taxon>Slopekvirinae</taxon>
        <taxon>Drulisvirus</taxon>
        <taxon>Drulisvirus BUCT631</taxon>
    </lineage>
</organism>
<dbReference type="SUPFAM" id="SSF81301">
    <property type="entry name" value="Nucleotidyltransferase"/>
    <property type="match status" value="1"/>
</dbReference>